<reference evidence="9 10" key="1">
    <citation type="submission" date="2020-08" db="EMBL/GenBank/DDBJ databases">
        <title>Functional genomics of gut bacteria from endangered species of beetles.</title>
        <authorList>
            <person name="Carlos-Shanley C."/>
        </authorList>
    </citation>
    <scope>NUCLEOTIDE SEQUENCE [LARGE SCALE GENOMIC DNA]</scope>
    <source>
        <strain evidence="9 10">S00070</strain>
    </source>
</reference>
<dbReference type="EMBL" id="JACHKT010000005">
    <property type="protein sequence ID" value="MBB6002430.1"/>
    <property type="molecule type" value="Genomic_DNA"/>
</dbReference>
<dbReference type="PANTHER" id="PTHR30576">
    <property type="entry name" value="COLANIC BIOSYNTHESIS UDP-GLUCOSE LIPID CARRIER TRANSFERASE"/>
    <property type="match status" value="1"/>
</dbReference>
<evidence type="ECO:0000313" key="9">
    <source>
        <dbReference type="EMBL" id="MBB6002430.1"/>
    </source>
</evidence>
<evidence type="ECO:0000313" key="10">
    <source>
        <dbReference type="Proteomes" id="UP000524404"/>
    </source>
</evidence>
<evidence type="ECO:0000256" key="3">
    <source>
        <dbReference type="ARBA" id="ARBA00022679"/>
    </source>
</evidence>
<dbReference type="InterPro" id="IPR003362">
    <property type="entry name" value="Bact_transf"/>
</dbReference>
<dbReference type="Pfam" id="PF13727">
    <property type="entry name" value="CoA_binding_3"/>
    <property type="match status" value="1"/>
</dbReference>
<evidence type="ECO:0000256" key="7">
    <source>
        <dbReference type="SAM" id="Phobius"/>
    </source>
</evidence>
<name>A0A841EQ79_9BACT</name>
<dbReference type="NCBIfam" id="TIGR03023">
    <property type="entry name" value="WcaJ_sugtrans"/>
    <property type="match status" value="1"/>
</dbReference>
<comment type="subcellular location">
    <subcellularLocation>
        <location evidence="1">Membrane</location>
        <topology evidence="1">Multi-pass membrane protein</topology>
    </subcellularLocation>
</comment>
<dbReference type="InterPro" id="IPR017475">
    <property type="entry name" value="EPS_sugar_tfrase"/>
</dbReference>
<dbReference type="RefSeq" id="WP_184131425.1">
    <property type="nucleotide sequence ID" value="NZ_JACHKT010000005.1"/>
</dbReference>
<keyword evidence="3 9" id="KW-0808">Transferase</keyword>
<sequence length="463" mass="54569">MMKDYFGREHYYLRLLTDILVLSLSFYLTSVVSNRNNFVHDREVFVLLVIVWYFSSKIIHVYDDFRTLKFIDEFLLLVPVIAIQALVLILFLFFLNDRDNARTFVGEYCGMLFLFLAIKKYLLKRFFQFLRKKGRNTRNLLIVGSSEMGISFFDFVKNNTQFGYNPVGFIDETKSVYLNGLYKGNFEEVDKIIVENGIDEIVVAMPQFNKQQLDKIIAAGERNAIRTRIIPDYFRFSSNKFKMGMFGNFPMITVRDEPLNQLHWRLIKRTIDLGFSLVLSIFIFSWLFPIIAILIRLESKGSIFFIQERWGRNREIIRCLKFRTMYSESKVIVDGKFQQTTENDPRITKIGRFLRKTNLDELPQFLNVIGGSMSVVGPRPHAVQHNIESQALINNYALRNWVKPGVTGWAQVNGLRGETKDFSLMRKRVVFDIWYIENWTPWLDFKIVIMTVYNMFRGEDMAY</sequence>
<accession>A0A841EQ79</accession>
<dbReference type="PANTHER" id="PTHR30576:SF0">
    <property type="entry name" value="UNDECAPRENYL-PHOSPHATE N-ACETYLGALACTOSAMINYL 1-PHOSPHATE TRANSFERASE-RELATED"/>
    <property type="match status" value="1"/>
</dbReference>
<feature type="transmembrane region" description="Helical" evidence="7">
    <location>
        <begin position="74"/>
        <end position="95"/>
    </location>
</feature>
<dbReference type="Pfam" id="PF02397">
    <property type="entry name" value="Bac_transf"/>
    <property type="match status" value="1"/>
</dbReference>
<feature type="domain" description="Bacterial sugar transferase" evidence="8">
    <location>
        <begin position="268"/>
        <end position="456"/>
    </location>
</feature>
<protein>
    <submittedName>
        <fullName evidence="9">Putative colanic acid biosynthesis UDP-glucose lipid carrier transferase</fullName>
    </submittedName>
</protein>
<feature type="transmembrane region" description="Helical" evidence="7">
    <location>
        <begin position="44"/>
        <end position="62"/>
    </location>
</feature>
<dbReference type="NCBIfam" id="TIGR03025">
    <property type="entry name" value="EPS_sugtrans"/>
    <property type="match status" value="1"/>
</dbReference>
<dbReference type="AlphaFoldDB" id="A0A841EQ79"/>
<dbReference type="InterPro" id="IPR017473">
    <property type="entry name" value="Undecaprenyl-P_gluc_Ptfrase"/>
</dbReference>
<feature type="transmembrane region" description="Helical" evidence="7">
    <location>
        <begin position="101"/>
        <end position="123"/>
    </location>
</feature>
<evidence type="ECO:0000256" key="4">
    <source>
        <dbReference type="ARBA" id="ARBA00022692"/>
    </source>
</evidence>
<proteinExistence type="inferred from homology"/>
<evidence type="ECO:0000259" key="8">
    <source>
        <dbReference type="Pfam" id="PF02397"/>
    </source>
</evidence>
<evidence type="ECO:0000256" key="2">
    <source>
        <dbReference type="ARBA" id="ARBA00006464"/>
    </source>
</evidence>
<feature type="transmembrane region" description="Helical" evidence="7">
    <location>
        <begin position="273"/>
        <end position="295"/>
    </location>
</feature>
<keyword evidence="6 7" id="KW-0472">Membrane</keyword>
<feature type="transmembrane region" description="Helical" evidence="7">
    <location>
        <begin position="12"/>
        <end position="32"/>
    </location>
</feature>
<dbReference type="GO" id="GO:0016780">
    <property type="term" value="F:phosphotransferase activity, for other substituted phosphate groups"/>
    <property type="evidence" value="ECO:0007669"/>
    <property type="project" value="TreeGrafter"/>
</dbReference>
<evidence type="ECO:0000256" key="5">
    <source>
        <dbReference type="ARBA" id="ARBA00022989"/>
    </source>
</evidence>
<gene>
    <name evidence="9" type="ORF">HNP25_001082</name>
</gene>
<dbReference type="Gene3D" id="3.40.50.720">
    <property type="entry name" value="NAD(P)-binding Rossmann-like Domain"/>
    <property type="match status" value="1"/>
</dbReference>
<comment type="similarity">
    <text evidence="2">Belongs to the bacterial sugar transferase family.</text>
</comment>
<dbReference type="Proteomes" id="UP000524404">
    <property type="component" value="Unassembled WGS sequence"/>
</dbReference>
<keyword evidence="5 7" id="KW-1133">Transmembrane helix</keyword>
<dbReference type="GO" id="GO:0016020">
    <property type="term" value="C:membrane"/>
    <property type="evidence" value="ECO:0007669"/>
    <property type="project" value="UniProtKB-SubCell"/>
</dbReference>
<keyword evidence="4 7" id="KW-0812">Transmembrane</keyword>
<comment type="caution">
    <text evidence="9">The sequence shown here is derived from an EMBL/GenBank/DDBJ whole genome shotgun (WGS) entry which is preliminary data.</text>
</comment>
<evidence type="ECO:0000256" key="6">
    <source>
        <dbReference type="ARBA" id="ARBA00023136"/>
    </source>
</evidence>
<organism evidence="9 10">
    <name type="scientific">Arcicella rosea</name>
    <dbReference type="NCBI Taxonomy" id="502909"/>
    <lineage>
        <taxon>Bacteria</taxon>
        <taxon>Pseudomonadati</taxon>
        <taxon>Bacteroidota</taxon>
        <taxon>Cytophagia</taxon>
        <taxon>Cytophagales</taxon>
        <taxon>Flectobacillaceae</taxon>
        <taxon>Arcicella</taxon>
    </lineage>
</organism>
<evidence type="ECO:0000256" key="1">
    <source>
        <dbReference type="ARBA" id="ARBA00004141"/>
    </source>
</evidence>
<keyword evidence="10" id="KW-1185">Reference proteome</keyword>